<evidence type="ECO:0000259" key="3">
    <source>
        <dbReference type="SMART" id="SM01233"/>
    </source>
</evidence>
<proteinExistence type="predicted"/>
<gene>
    <name evidence="4" type="ORF">M0813_21660</name>
</gene>
<feature type="domain" description="Hyaluronan/mRNA-binding protein" evidence="3">
    <location>
        <begin position="61"/>
        <end position="145"/>
    </location>
</feature>
<feature type="compositionally biased region" description="Low complexity" evidence="2">
    <location>
        <begin position="1"/>
        <end position="12"/>
    </location>
</feature>
<evidence type="ECO:0000313" key="4">
    <source>
        <dbReference type="EMBL" id="KAJ6243872.1"/>
    </source>
</evidence>
<dbReference type="Pfam" id="PF04774">
    <property type="entry name" value="HABP4_PAI-RBP1"/>
    <property type="match status" value="1"/>
</dbReference>
<dbReference type="InterPro" id="IPR006861">
    <property type="entry name" value="HABP4_PAIRBP1-bd"/>
</dbReference>
<keyword evidence="1" id="KW-0175">Coiled coil</keyword>
<feature type="region of interest" description="Disordered" evidence="2">
    <location>
        <begin position="1"/>
        <end position="105"/>
    </location>
</feature>
<keyword evidence="5" id="KW-1185">Reference proteome</keyword>
<evidence type="ECO:0000256" key="1">
    <source>
        <dbReference type="SAM" id="Coils"/>
    </source>
</evidence>
<dbReference type="SMART" id="SM01233">
    <property type="entry name" value="HABP4_PAI-RBP1"/>
    <property type="match status" value="1"/>
</dbReference>
<feature type="coiled-coil region" evidence="1">
    <location>
        <begin position="106"/>
        <end position="137"/>
    </location>
</feature>
<evidence type="ECO:0000256" key="2">
    <source>
        <dbReference type="SAM" id="MobiDB-lite"/>
    </source>
</evidence>
<feature type="region of interest" description="Disordered" evidence="2">
    <location>
        <begin position="204"/>
        <end position="224"/>
    </location>
</feature>
<accession>A0ABQ8YH08</accession>
<reference evidence="4" key="1">
    <citation type="submission" date="2022-08" db="EMBL/GenBank/DDBJ databases">
        <title>Novel sulfate-reducing endosymbionts in the free-living metamonad Anaeramoeba.</title>
        <authorList>
            <person name="Jerlstrom-Hultqvist J."/>
            <person name="Cepicka I."/>
            <person name="Gallot-Lavallee L."/>
            <person name="Salas-Leiva D."/>
            <person name="Curtis B.A."/>
            <person name="Zahonova K."/>
            <person name="Pipaliya S."/>
            <person name="Dacks J."/>
            <person name="Roger A.J."/>
        </authorList>
    </citation>
    <scope>NUCLEOTIDE SEQUENCE</scope>
    <source>
        <strain evidence="4">Schooner1</strain>
    </source>
</reference>
<organism evidence="4 5">
    <name type="scientific">Anaeramoeba flamelloides</name>
    <dbReference type="NCBI Taxonomy" id="1746091"/>
    <lineage>
        <taxon>Eukaryota</taxon>
        <taxon>Metamonada</taxon>
        <taxon>Anaeramoebidae</taxon>
        <taxon>Anaeramoeba</taxon>
    </lineage>
</organism>
<sequence>MSNIKKPIQKGIKQPRRETPLKIAKSDLKKQEKELEKQEQREISHKQQKEEKSKQKVAKQRKREKDRKSGSGLQSKEKREGSGKYNWGKQGDYSDEEVENIEEEEIIETQEELNKKVVTLDDLKQKQKKEITNLKKQTIREPNTELTKGLKTLQKKEDLSEFSGKKIEKHKKKSTTKKNKIETINIDDVDEEGEIMEEKRKITIEKTNTPPKLDNVEDFPSLNK</sequence>
<feature type="compositionally biased region" description="Basic residues" evidence="2">
    <location>
        <begin position="55"/>
        <end position="65"/>
    </location>
</feature>
<feature type="compositionally biased region" description="Basic and acidic residues" evidence="2">
    <location>
        <begin position="15"/>
        <end position="54"/>
    </location>
</feature>
<comment type="caution">
    <text evidence="4">The sequence shown here is derived from an EMBL/GenBank/DDBJ whole genome shotgun (WGS) entry which is preliminary data.</text>
</comment>
<dbReference type="EMBL" id="JAOAOG010000167">
    <property type="protein sequence ID" value="KAJ6243872.1"/>
    <property type="molecule type" value="Genomic_DNA"/>
</dbReference>
<name>A0ABQ8YH08_9EUKA</name>
<protein>
    <recommendedName>
        <fullName evidence="3">Hyaluronan/mRNA-binding protein domain-containing protein</fullName>
    </recommendedName>
</protein>
<feature type="compositionally biased region" description="Acidic residues" evidence="2">
    <location>
        <begin position="93"/>
        <end position="105"/>
    </location>
</feature>
<evidence type="ECO:0000313" key="5">
    <source>
        <dbReference type="Proteomes" id="UP001150062"/>
    </source>
</evidence>
<dbReference type="Proteomes" id="UP001150062">
    <property type="component" value="Unassembled WGS sequence"/>
</dbReference>